<dbReference type="PIRSF" id="PIRSF000040">
    <property type="entry name" value="MMOH_comp"/>
    <property type="match status" value="1"/>
</dbReference>
<keyword evidence="4" id="KW-1185">Reference proteome</keyword>
<proteinExistence type="predicted"/>
<dbReference type="InterPro" id="IPR003430">
    <property type="entry name" value="Phenol_Hydrox"/>
</dbReference>
<dbReference type="Gene3D" id="1.10.620.20">
    <property type="entry name" value="Ribonucleotide Reductase, subunit A"/>
    <property type="match status" value="1"/>
</dbReference>
<accession>A0A0S4MZH1</accession>
<evidence type="ECO:0000313" key="4">
    <source>
        <dbReference type="Proteomes" id="UP000320623"/>
    </source>
</evidence>
<name>A0A0S4MZH1_9BACT</name>
<keyword evidence="2" id="KW-0503">Monooxygenase</keyword>
<dbReference type="Pfam" id="PF02332">
    <property type="entry name" value="Phenol_Hydrox"/>
    <property type="match status" value="1"/>
</dbReference>
<organism evidence="3 4">
    <name type="scientific">Candidatus Thermokryptus mobilis</name>
    <dbReference type="NCBI Taxonomy" id="1643428"/>
    <lineage>
        <taxon>Bacteria</taxon>
        <taxon>Pseudomonadati</taxon>
        <taxon>Candidatus Kryptoniota</taxon>
        <taxon>Candidatus Thermokryptus</taxon>
    </lineage>
</organism>
<dbReference type="InterPro" id="IPR012348">
    <property type="entry name" value="RNR-like"/>
</dbReference>
<dbReference type="GO" id="GO:0016709">
    <property type="term" value="F:oxidoreductase activity, acting on paired donors, with incorporation or reduction of molecular oxygen, NAD(P)H as one donor, and incorporation of one atom of oxygen"/>
    <property type="evidence" value="ECO:0007669"/>
    <property type="project" value="InterPro"/>
</dbReference>
<reference evidence="4" key="1">
    <citation type="submission" date="2015-11" db="EMBL/GenBank/DDBJ databases">
        <authorList>
            <person name="Varghese N."/>
        </authorList>
    </citation>
    <scope>NUCLEOTIDE SEQUENCE [LARGE SCALE GENOMIC DNA]</scope>
</reference>
<dbReference type="SUPFAM" id="SSF47240">
    <property type="entry name" value="Ferritin-like"/>
    <property type="match status" value="1"/>
</dbReference>
<dbReference type="RefSeq" id="WP_140944416.1">
    <property type="nucleotide sequence ID" value="NZ_FAOO01000003.1"/>
</dbReference>
<dbReference type="AlphaFoldDB" id="A0A0S4MZH1"/>
<dbReference type="EMBL" id="FAOO01000003">
    <property type="protein sequence ID" value="CUU02941.1"/>
    <property type="molecule type" value="Genomic_DNA"/>
</dbReference>
<gene>
    <name evidence="3" type="ORF">JGI1_00631</name>
</gene>
<evidence type="ECO:0000313" key="3">
    <source>
        <dbReference type="EMBL" id="CUU02941.1"/>
    </source>
</evidence>
<dbReference type="OrthoDB" id="9806768at2"/>
<evidence type="ECO:0000256" key="2">
    <source>
        <dbReference type="ARBA" id="ARBA00023033"/>
    </source>
</evidence>
<dbReference type="Proteomes" id="UP000320623">
    <property type="component" value="Unassembled WGS sequence"/>
</dbReference>
<dbReference type="STRING" id="1643428.GCA_001442855_00614"/>
<dbReference type="InterPro" id="IPR009078">
    <property type="entry name" value="Ferritin-like_SF"/>
</dbReference>
<dbReference type="InterPro" id="IPR012078">
    <property type="entry name" value="MP_mOase_hydro"/>
</dbReference>
<evidence type="ECO:0000256" key="1">
    <source>
        <dbReference type="ARBA" id="ARBA00023002"/>
    </source>
</evidence>
<protein>
    <submittedName>
        <fullName evidence="3">Phenol hydroxylase P1 protein</fullName>
    </submittedName>
</protein>
<sequence length="344" mass="40622">MSTQYEIRQKVIEPKRQAFDYLIKRYGNQPASRYIEGTVDIQQRENFHYRPTWRQGVEIFDKNYSELKLTDYYAFLDPRQYYYYTYNATRAKNYEAVEKYFEFCGERGLLENVDESWLKVFNRYFVPFRHPEYAGWILLVGVARFGYGTSLTQCAEFNACDKYGNAQLITRIAFELPEPDGDIFENAKKTWLEDEIWQPLREYIEKLLTVQDWGEVLIGQNLALDVFVQPLIHIELDKLANENGVSVFSFFSKYLYDIYKDNMKWTEEFFKVALNDPNYGEPNRKFIESKLNQYASAVSKAVDAFVDVFKMPKKKGDFKGAKERILNGANEIYARLGLNVKIKN</sequence>
<keyword evidence="1" id="KW-0560">Oxidoreductase</keyword>